<dbReference type="AlphaFoldDB" id="A0A1Y2SAB9"/>
<gene>
    <name evidence="2" type="ORF">Xvie_03723</name>
</gene>
<evidence type="ECO:0000259" key="1">
    <source>
        <dbReference type="Pfam" id="PF08775"/>
    </source>
</evidence>
<dbReference type="RefSeq" id="WP_167376315.1">
    <property type="nucleotide sequence ID" value="NZ_CAWNGD010000075.1"/>
</dbReference>
<evidence type="ECO:0000313" key="3">
    <source>
        <dbReference type="Proteomes" id="UP000194350"/>
    </source>
</evidence>
<dbReference type="Proteomes" id="UP000194350">
    <property type="component" value="Unassembled WGS sequence"/>
</dbReference>
<organism evidence="2 3">
    <name type="scientific">Xenorhabdus vietnamensis</name>
    <dbReference type="NCBI Taxonomy" id="351656"/>
    <lineage>
        <taxon>Bacteria</taxon>
        <taxon>Pseudomonadati</taxon>
        <taxon>Pseudomonadota</taxon>
        <taxon>Gammaproteobacteria</taxon>
        <taxon>Enterobacterales</taxon>
        <taxon>Morganellaceae</taxon>
        <taxon>Xenorhabdus</taxon>
    </lineage>
</organism>
<comment type="caution">
    <text evidence="2">The sequence shown here is derived from an EMBL/GenBank/DDBJ whole genome shotgun (WGS) entry which is preliminary data.</text>
</comment>
<accession>A0A1Y2SAB9</accession>
<dbReference type="EMBL" id="MUBJ01000031">
    <property type="protein sequence ID" value="OTA14441.1"/>
    <property type="molecule type" value="Genomic_DNA"/>
</dbReference>
<feature type="domain" description="ParB protein family C-terminal" evidence="1">
    <location>
        <begin position="11"/>
        <end position="88"/>
    </location>
</feature>
<reference evidence="2 3" key="1">
    <citation type="submission" date="2016-10" db="EMBL/GenBank/DDBJ databases">
        <title>Systematic genetic and metabolomic analysis of Xenorhabdus and Photorhabdus spp., highlights the requirements for a dual symbiotic and pathogenic life style.</title>
        <authorList>
            <person name="Tobias N.J."/>
            <person name="Wolff H."/>
            <person name="Djahanschiri B."/>
            <person name="Pidot S.J."/>
            <person name="Stinear T.P."/>
            <person name="Ebersberger I."/>
            <person name="Bode H.B."/>
        </authorList>
    </citation>
    <scope>NUCLEOTIDE SEQUENCE [LARGE SCALE GENOMIC DNA]</scope>
    <source>
        <strain evidence="2 3">DSM 22392</strain>
    </source>
</reference>
<protein>
    <submittedName>
        <fullName evidence="2">Chromosome partitioning protein ParB</fullName>
    </submittedName>
</protein>
<keyword evidence="3" id="KW-1185">Reference proteome</keyword>
<dbReference type="Pfam" id="PF08775">
    <property type="entry name" value="ParB"/>
    <property type="match status" value="1"/>
</dbReference>
<sequence length="89" mass="10370">MKVSDKSDEITAIPNLLVLLDEERTSDTVKDTVMDMSKSVKLSYKPQPVEKTEVVTPLSVFIDKRIYARHKENTKNRILIYEFARLDKR</sequence>
<proteinExistence type="predicted"/>
<dbReference type="InterPro" id="IPR014884">
    <property type="entry name" value="ParB_fam_C"/>
</dbReference>
<evidence type="ECO:0000313" key="2">
    <source>
        <dbReference type="EMBL" id="OTA14441.1"/>
    </source>
</evidence>
<name>A0A1Y2SAB9_9GAMM</name>